<protein>
    <submittedName>
        <fullName evidence="4">DUF1956 domain-containing protein</fullName>
    </submittedName>
</protein>
<evidence type="ECO:0000313" key="4">
    <source>
        <dbReference type="EMBL" id="PWL18895.1"/>
    </source>
</evidence>
<accession>A0A316JE63</accession>
<dbReference type="SUPFAM" id="SSF48498">
    <property type="entry name" value="Tetracyclin repressor-like, C-terminal domain"/>
    <property type="match status" value="1"/>
</dbReference>
<dbReference type="Gene3D" id="1.10.357.10">
    <property type="entry name" value="Tetracycline Repressor, domain 2"/>
    <property type="match status" value="1"/>
</dbReference>
<dbReference type="EMBL" id="QGDB01000002">
    <property type="protein sequence ID" value="PWL18895.1"/>
    <property type="molecule type" value="Genomic_DNA"/>
</dbReference>
<dbReference type="InterPro" id="IPR015292">
    <property type="entry name" value="Tscrpt_reg_YbiH_C"/>
</dbReference>
<dbReference type="Proteomes" id="UP000245865">
    <property type="component" value="Unassembled WGS sequence"/>
</dbReference>
<feature type="DNA-binding region" description="H-T-H motif" evidence="2">
    <location>
        <begin position="40"/>
        <end position="59"/>
    </location>
</feature>
<dbReference type="AlphaFoldDB" id="A0A316JE63"/>
<gene>
    <name evidence="4" type="ORF">DKP76_07525</name>
</gene>
<sequence>MKKPPPSQDVPPPPSSDQTRTALIHAALHLFGSKGYDATSTREIANLAKANIGSIAYHFGNKEGLRLATADYIVETMQGLAGQAFGYYGAISTAPETKDAARQQLVSALERMVHFIVAQPEAGEIVQFLLRELAHPTAALDRIYSGVFEPTHRRLCAIWETATGEAAESENTRLTVFTLLGQVIYFRIGQEAVKRRMGWNAIGPEQEQAVAITTRQNLLAMFAARDEAEKGKTLR</sequence>
<dbReference type="SUPFAM" id="SSF46689">
    <property type="entry name" value="Homeodomain-like"/>
    <property type="match status" value="1"/>
</dbReference>
<name>A0A316JE63_9HYPH</name>
<dbReference type="RefSeq" id="WP_109705789.1">
    <property type="nucleotide sequence ID" value="NZ_QGDB01000002.1"/>
</dbReference>
<reference evidence="4 5" key="1">
    <citation type="submission" date="2018-05" db="EMBL/GenBank/DDBJ databases">
        <title>Comparative genomic sequence analysis between strain HN4 and CCM 8460T (Falsochrobactrum ovis) will provide more evidence to prove that HN4 is a new species of Falsochrobactrum.</title>
        <authorList>
            <person name="Lyu W."/>
            <person name="Sun L."/>
            <person name="Yao L."/>
        </authorList>
    </citation>
    <scope>NUCLEOTIDE SEQUENCE [LARGE SCALE GENOMIC DNA]</scope>
    <source>
        <strain evidence="4 5">HN4</strain>
    </source>
</reference>
<dbReference type="InterPro" id="IPR036271">
    <property type="entry name" value="Tet_transcr_reg_TetR-rel_C_sf"/>
</dbReference>
<evidence type="ECO:0000313" key="5">
    <source>
        <dbReference type="Proteomes" id="UP000245865"/>
    </source>
</evidence>
<dbReference type="OrthoDB" id="2356263at2"/>
<proteinExistence type="predicted"/>
<evidence type="ECO:0000259" key="3">
    <source>
        <dbReference type="PROSITE" id="PS50977"/>
    </source>
</evidence>
<dbReference type="PANTHER" id="PTHR30055:SF226">
    <property type="entry name" value="HTH-TYPE TRANSCRIPTIONAL REGULATOR PKSA"/>
    <property type="match status" value="1"/>
</dbReference>
<dbReference type="InterPro" id="IPR009057">
    <property type="entry name" value="Homeodomain-like_sf"/>
</dbReference>
<dbReference type="PANTHER" id="PTHR30055">
    <property type="entry name" value="HTH-TYPE TRANSCRIPTIONAL REGULATOR RUTR"/>
    <property type="match status" value="1"/>
</dbReference>
<organism evidence="4 5">
    <name type="scientific">Falsochrobactrum shanghaiense</name>
    <dbReference type="NCBI Taxonomy" id="2201899"/>
    <lineage>
        <taxon>Bacteria</taxon>
        <taxon>Pseudomonadati</taxon>
        <taxon>Pseudomonadota</taxon>
        <taxon>Alphaproteobacteria</taxon>
        <taxon>Hyphomicrobiales</taxon>
        <taxon>Brucellaceae</taxon>
        <taxon>Falsochrobactrum</taxon>
    </lineage>
</organism>
<dbReference type="Pfam" id="PF09209">
    <property type="entry name" value="CecR_C"/>
    <property type="match status" value="1"/>
</dbReference>
<keyword evidence="1 2" id="KW-0238">DNA-binding</keyword>
<feature type="domain" description="HTH tetR-type" evidence="3">
    <location>
        <begin position="17"/>
        <end position="77"/>
    </location>
</feature>
<dbReference type="Gene3D" id="1.10.10.60">
    <property type="entry name" value="Homeodomain-like"/>
    <property type="match status" value="1"/>
</dbReference>
<dbReference type="Pfam" id="PF00440">
    <property type="entry name" value="TetR_N"/>
    <property type="match status" value="1"/>
</dbReference>
<dbReference type="PROSITE" id="PS50977">
    <property type="entry name" value="HTH_TETR_2"/>
    <property type="match status" value="1"/>
</dbReference>
<dbReference type="InterPro" id="IPR050109">
    <property type="entry name" value="HTH-type_TetR-like_transc_reg"/>
</dbReference>
<dbReference type="GO" id="GO:0000976">
    <property type="term" value="F:transcription cis-regulatory region binding"/>
    <property type="evidence" value="ECO:0007669"/>
    <property type="project" value="TreeGrafter"/>
</dbReference>
<evidence type="ECO:0000256" key="2">
    <source>
        <dbReference type="PROSITE-ProRule" id="PRU00335"/>
    </source>
</evidence>
<comment type="caution">
    <text evidence="4">The sequence shown here is derived from an EMBL/GenBank/DDBJ whole genome shotgun (WGS) entry which is preliminary data.</text>
</comment>
<dbReference type="PRINTS" id="PR00455">
    <property type="entry name" value="HTHTETR"/>
</dbReference>
<dbReference type="GO" id="GO:0003700">
    <property type="term" value="F:DNA-binding transcription factor activity"/>
    <property type="evidence" value="ECO:0007669"/>
    <property type="project" value="TreeGrafter"/>
</dbReference>
<keyword evidence="5" id="KW-1185">Reference proteome</keyword>
<dbReference type="InterPro" id="IPR001647">
    <property type="entry name" value="HTH_TetR"/>
</dbReference>
<evidence type="ECO:0000256" key="1">
    <source>
        <dbReference type="ARBA" id="ARBA00023125"/>
    </source>
</evidence>